<comment type="caution">
    <text evidence="2">The sequence shown here is derived from an EMBL/GenBank/DDBJ whole genome shotgun (WGS) entry which is preliminary data.</text>
</comment>
<dbReference type="AlphaFoldDB" id="A0A328APM6"/>
<evidence type="ECO:0000313" key="3">
    <source>
        <dbReference type="Proteomes" id="UP000249725"/>
    </source>
</evidence>
<dbReference type="InterPro" id="IPR029058">
    <property type="entry name" value="AB_hydrolase_fold"/>
</dbReference>
<dbReference type="EMBL" id="QFYR01000001">
    <property type="protein sequence ID" value="RAK56962.1"/>
    <property type="molecule type" value="Genomic_DNA"/>
</dbReference>
<feature type="domain" description="AB hydrolase-1" evidence="1">
    <location>
        <begin position="41"/>
        <end position="229"/>
    </location>
</feature>
<dbReference type="GO" id="GO:0016787">
    <property type="term" value="F:hydrolase activity"/>
    <property type="evidence" value="ECO:0007669"/>
    <property type="project" value="UniProtKB-KW"/>
</dbReference>
<sequence length="241" mass="26005">MSALAPSGTPLVFVPGLLNDERLWQDQRVALSDLGETFVADTLQDDSIGAMAARLLDEAPAGPFVLIGLSMGGYVAFEVVRQAPDRVAALALFDTTAAPDPPSRRAAREMGLKSLAAGRFQGVTDRLLPKLVDARHLDGPVGDEVKVMARRVGGEAFVRQQTAIIGRVDSRPLLPQITAPTLVAVGDRDQLTPPAEAVAMFRELPRPAFHLFHRCGHLPPLEKPEETSELLRRWLAGELPA</sequence>
<protein>
    <submittedName>
        <fullName evidence="2">Alpha/beta hydrolase</fullName>
    </submittedName>
</protein>
<accession>A0A328APM6</accession>
<evidence type="ECO:0000259" key="1">
    <source>
        <dbReference type="Pfam" id="PF12697"/>
    </source>
</evidence>
<name>A0A328APM6_9CAUL</name>
<dbReference type="InterPro" id="IPR000073">
    <property type="entry name" value="AB_hydrolase_1"/>
</dbReference>
<keyword evidence="2" id="KW-0378">Hydrolase</keyword>
<dbReference type="PRINTS" id="PR00111">
    <property type="entry name" value="ABHYDROLASE"/>
</dbReference>
<dbReference type="RefSeq" id="WP_111513414.1">
    <property type="nucleotide sequence ID" value="NZ_QFYR01000001.1"/>
</dbReference>
<proteinExistence type="predicted"/>
<gene>
    <name evidence="2" type="ORF">DJ018_03055</name>
</gene>
<dbReference type="PANTHER" id="PTHR43194:SF5">
    <property type="entry name" value="PIMELOYL-[ACYL-CARRIER PROTEIN] METHYL ESTER ESTERASE"/>
    <property type="match status" value="1"/>
</dbReference>
<dbReference type="PANTHER" id="PTHR43194">
    <property type="entry name" value="HYDROLASE ALPHA/BETA FOLD FAMILY"/>
    <property type="match status" value="1"/>
</dbReference>
<dbReference type="SUPFAM" id="SSF53474">
    <property type="entry name" value="alpha/beta-Hydrolases"/>
    <property type="match status" value="1"/>
</dbReference>
<organism evidence="2 3">
    <name type="scientific">Phenylobacterium deserti</name>
    <dbReference type="NCBI Taxonomy" id="1914756"/>
    <lineage>
        <taxon>Bacteria</taxon>
        <taxon>Pseudomonadati</taxon>
        <taxon>Pseudomonadota</taxon>
        <taxon>Alphaproteobacteria</taxon>
        <taxon>Caulobacterales</taxon>
        <taxon>Caulobacteraceae</taxon>
        <taxon>Phenylobacterium</taxon>
    </lineage>
</organism>
<dbReference type="OrthoDB" id="5491135at2"/>
<dbReference type="Proteomes" id="UP000249725">
    <property type="component" value="Unassembled WGS sequence"/>
</dbReference>
<dbReference type="InterPro" id="IPR050228">
    <property type="entry name" value="Carboxylesterase_BioH"/>
</dbReference>
<keyword evidence="3" id="KW-1185">Reference proteome</keyword>
<evidence type="ECO:0000313" key="2">
    <source>
        <dbReference type="EMBL" id="RAK56962.1"/>
    </source>
</evidence>
<reference evidence="3" key="1">
    <citation type="submission" date="2018-05" db="EMBL/GenBank/DDBJ databases">
        <authorList>
            <person name="Li X."/>
        </authorList>
    </citation>
    <scope>NUCLEOTIDE SEQUENCE [LARGE SCALE GENOMIC DNA]</scope>
    <source>
        <strain evidence="3">YIM 73061</strain>
    </source>
</reference>
<dbReference type="Pfam" id="PF12697">
    <property type="entry name" value="Abhydrolase_6"/>
    <property type="match status" value="1"/>
</dbReference>
<dbReference type="Gene3D" id="3.40.50.1820">
    <property type="entry name" value="alpha/beta hydrolase"/>
    <property type="match status" value="1"/>
</dbReference>